<comment type="similarity">
    <text evidence="4">Belongs to the GST superfamily.</text>
</comment>
<evidence type="ECO:0000313" key="8">
    <source>
        <dbReference type="Proteomes" id="UP001417504"/>
    </source>
</evidence>
<evidence type="ECO:0000256" key="4">
    <source>
        <dbReference type="RuleBase" id="RU003494"/>
    </source>
</evidence>
<organism evidence="7 8">
    <name type="scientific">Stephania japonica</name>
    <dbReference type="NCBI Taxonomy" id="461633"/>
    <lineage>
        <taxon>Eukaryota</taxon>
        <taxon>Viridiplantae</taxon>
        <taxon>Streptophyta</taxon>
        <taxon>Embryophyta</taxon>
        <taxon>Tracheophyta</taxon>
        <taxon>Spermatophyta</taxon>
        <taxon>Magnoliopsida</taxon>
        <taxon>Ranunculales</taxon>
        <taxon>Menispermaceae</taxon>
        <taxon>Menispermoideae</taxon>
        <taxon>Cissampelideae</taxon>
        <taxon>Stephania</taxon>
    </lineage>
</organism>
<comment type="catalytic activity">
    <reaction evidence="3">
        <text>RX + glutathione = an S-substituted glutathione + a halide anion + H(+)</text>
        <dbReference type="Rhea" id="RHEA:16437"/>
        <dbReference type="ChEBI" id="CHEBI:15378"/>
        <dbReference type="ChEBI" id="CHEBI:16042"/>
        <dbReference type="ChEBI" id="CHEBI:17792"/>
        <dbReference type="ChEBI" id="CHEBI:57925"/>
        <dbReference type="ChEBI" id="CHEBI:90779"/>
        <dbReference type="EC" id="2.5.1.18"/>
    </reaction>
</comment>
<sequence length="230" mass="26429">MAKRSDEEEVKVLGFWVSPFVLRVQWALKLKGVDYDYVEEDIWGGKSALLLNSNPVYKKVPVLVHNGKPVVESLLILEYIDETWTHPGHRDSILPTDPYERAMVRFWAKFAEEKVLYGGYRAMCLSGEEQLNAANSVAESLEFLEGAVRGKKFFGGENIGYLDIALGWLAYMLEVWEEVGSMKIMNANKFPCLATWMKSFVNHPFIKDSLPPRDKMVHYFEERRKVLASK</sequence>
<dbReference type="InterPro" id="IPR040079">
    <property type="entry name" value="Glutathione_S-Trfase"/>
</dbReference>
<dbReference type="SFLD" id="SFLDG01152">
    <property type="entry name" value="Main.3:_Omega-_and_Tau-like"/>
    <property type="match status" value="1"/>
</dbReference>
<name>A0AAP0JQE0_9MAGN</name>
<dbReference type="InterPro" id="IPR045073">
    <property type="entry name" value="Omega/Tau-like"/>
</dbReference>
<dbReference type="SUPFAM" id="SSF52833">
    <property type="entry name" value="Thioredoxin-like"/>
    <property type="match status" value="1"/>
</dbReference>
<evidence type="ECO:0000256" key="1">
    <source>
        <dbReference type="ARBA" id="ARBA00012452"/>
    </source>
</evidence>
<dbReference type="InterPro" id="IPR045074">
    <property type="entry name" value="GST_C_Tau"/>
</dbReference>
<keyword evidence="8" id="KW-1185">Reference proteome</keyword>
<dbReference type="Gene3D" id="1.20.1050.10">
    <property type="match status" value="1"/>
</dbReference>
<dbReference type="GO" id="GO:0006749">
    <property type="term" value="P:glutathione metabolic process"/>
    <property type="evidence" value="ECO:0007669"/>
    <property type="project" value="InterPro"/>
</dbReference>
<accession>A0AAP0JQE0</accession>
<dbReference type="PROSITE" id="PS50404">
    <property type="entry name" value="GST_NTER"/>
    <property type="match status" value="1"/>
</dbReference>
<dbReference type="GO" id="GO:0005737">
    <property type="term" value="C:cytoplasm"/>
    <property type="evidence" value="ECO:0007669"/>
    <property type="project" value="TreeGrafter"/>
</dbReference>
<evidence type="ECO:0000259" key="6">
    <source>
        <dbReference type="PROSITE" id="PS50405"/>
    </source>
</evidence>
<comment type="caution">
    <text evidence="7">The sequence shown here is derived from an EMBL/GenBank/DDBJ whole genome shotgun (WGS) entry which is preliminary data.</text>
</comment>
<dbReference type="Gene3D" id="3.40.30.10">
    <property type="entry name" value="Glutaredoxin"/>
    <property type="match status" value="1"/>
</dbReference>
<evidence type="ECO:0000256" key="3">
    <source>
        <dbReference type="ARBA" id="ARBA00047960"/>
    </source>
</evidence>
<dbReference type="PANTHER" id="PTHR11260:SF474">
    <property type="entry name" value="GLUTATHIONE TRANSFERASE"/>
    <property type="match status" value="1"/>
</dbReference>
<dbReference type="AlphaFoldDB" id="A0AAP0JQE0"/>
<dbReference type="FunFam" id="1.20.1050.10:FF:000012">
    <property type="entry name" value="Tau class glutathione S-transferase"/>
    <property type="match status" value="1"/>
</dbReference>
<dbReference type="InterPro" id="IPR004045">
    <property type="entry name" value="Glutathione_S-Trfase_N"/>
</dbReference>
<dbReference type="CDD" id="cd03058">
    <property type="entry name" value="GST_N_Tau"/>
    <property type="match status" value="1"/>
</dbReference>
<gene>
    <name evidence="7" type="ORF">Sjap_008535</name>
</gene>
<evidence type="ECO:0000259" key="5">
    <source>
        <dbReference type="PROSITE" id="PS50404"/>
    </source>
</evidence>
<dbReference type="Proteomes" id="UP001417504">
    <property type="component" value="Unassembled WGS sequence"/>
</dbReference>
<dbReference type="InterPro" id="IPR036282">
    <property type="entry name" value="Glutathione-S-Trfase_C_sf"/>
</dbReference>
<dbReference type="CDD" id="cd03185">
    <property type="entry name" value="GST_C_Tau"/>
    <property type="match status" value="1"/>
</dbReference>
<dbReference type="PROSITE" id="PS50405">
    <property type="entry name" value="GST_CTER"/>
    <property type="match status" value="1"/>
</dbReference>
<reference evidence="7 8" key="1">
    <citation type="submission" date="2024-01" db="EMBL/GenBank/DDBJ databases">
        <title>Genome assemblies of Stephania.</title>
        <authorList>
            <person name="Yang L."/>
        </authorList>
    </citation>
    <scope>NUCLEOTIDE SEQUENCE [LARGE SCALE GENOMIC DNA]</scope>
    <source>
        <strain evidence="7">QJT</strain>
        <tissue evidence="7">Leaf</tissue>
    </source>
</reference>
<protein>
    <recommendedName>
        <fullName evidence="1">glutathione transferase</fullName>
        <ecNumber evidence="1">2.5.1.18</ecNumber>
    </recommendedName>
</protein>
<dbReference type="Pfam" id="PF00043">
    <property type="entry name" value="GST_C"/>
    <property type="match status" value="1"/>
</dbReference>
<dbReference type="FunFam" id="3.40.30.10:FF:000014">
    <property type="entry name" value="Tau class glutathione S-transferase"/>
    <property type="match status" value="1"/>
</dbReference>
<dbReference type="EMBL" id="JBBNAE010000003">
    <property type="protein sequence ID" value="KAK9137941.1"/>
    <property type="molecule type" value="Genomic_DNA"/>
</dbReference>
<dbReference type="GO" id="GO:0004364">
    <property type="term" value="F:glutathione transferase activity"/>
    <property type="evidence" value="ECO:0007669"/>
    <property type="project" value="UniProtKB-EC"/>
</dbReference>
<feature type="domain" description="GST C-terminal" evidence="6">
    <location>
        <begin position="97"/>
        <end position="227"/>
    </location>
</feature>
<dbReference type="InterPro" id="IPR010987">
    <property type="entry name" value="Glutathione-S-Trfase_C-like"/>
</dbReference>
<feature type="domain" description="GST N-terminal" evidence="5">
    <location>
        <begin position="8"/>
        <end position="88"/>
    </location>
</feature>
<dbReference type="Pfam" id="PF02798">
    <property type="entry name" value="GST_N"/>
    <property type="match status" value="1"/>
</dbReference>
<dbReference type="InterPro" id="IPR036249">
    <property type="entry name" value="Thioredoxin-like_sf"/>
</dbReference>
<evidence type="ECO:0000256" key="2">
    <source>
        <dbReference type="ARBA" id="ARBA00022679"/>
    </source>
</evidence>
<evidence type="ECO:0000313" key="7">
    <source>
        <dbReference type="EMBL" id="KAK9137941.1"/>
    </source>
</evidence>
<dbReference type="InterPro" id="IPR004046">
    <property type="entry name" value="GST_C"/>
</dbReference>
<dbReference type="PANTHER" id="PTHR11260">
    <property type="entry name" value="GLUTATHIONE S-TRANSFERASE, GST, SUPERFAMILY, GST DOMAIN CONTAINING"/>
    <property type="match status" value="1"/>
</dbReference>
<dbReference type="SFLD" id="SFLDG00358">
    <property type="entry name" value="Main_(cytGST)"/>
    <property type="match status" value="1"/>
</dbReference>
<proteinExistence type="inferred from homology"/>
<dbReference type="SFLD" id="SFLDS00019">
    <property type="entry name" value="Glutathione_Transferase_(cytos"/>
    <property type="match status" value="1"/>
</dbReference>
<keyword evidence="2" id="KW-0808">Transferase</keyword>
<dbReference type="SUPFAM" id="SSF47616">
    <property type="entry name" value="GST C-terminal domain-like"/>
    <property type="match status" value="1"/>
</dbReference>
<dbReference type="EC" id="2.5.1.18" evidence="1"/>